<comment type="function">
    <text evidence="13">Allosteric enzyme that catalyzes the rate-limiting step in glycogen catabolism, the phosphorolytic cleavage of glycogen to produce glucose-1-phosphate, and plays a central role in maintaining cellular and organismal glucose homeostasis.</text>
</comment>
<keyword evidence="7 13" id="KW-0328">Glycosyltransferase</keyword>
<dbReference type="GO" id="GO:0005980">
    <property type="term" value="P:glycogen catabolic process"/>
    <property type="evidence" value="ECO:0007669"/>
    <property type="project" value="TreeGrafter"/>
</dbReference>
<evidence type="ECO:0000256" key="4">
    <source>
        <dbReference type="ARBA" id="ARBA00006047"/>
    </source>
</evidence>
<accession>A0A317L2I7</accession>
<protein>
    <recommendedName>
        <fullName evidence="13">Alpha-1,4 glucan phosphorylase</fullName>
        <ecNumber evidence="13">2.4.1.1</ecNumber>
    </recommendedName>
</protein>
<evidence type="ECO:0000256" key="13">
    <source>
        <dbReference type="RuleBase" id="RU000587"/>
    </source>
</evidence>
<gene>
    <name evidence="14" type="ORF">DLJ74_09805</name>
</gene>
<reference evidence="14 15" key="1">
    <citation type="submission" date="2018-05" db="EMBL/GenBank/DDBJ databases">
        <title>Genomic analysis of Gracilibacillus dipsosauri DD1 reveals novel features of a salt-tolerant amylase.</title>
        <authorList>
            <person name="Deutch C.E."/>
            <person name="Yang S."/>
        </authorList>
    </citation>
    <scope>NUCLEOTIDE SEQUENCE [LARGE SCALE GENOMIC DNA]</scope>
    <source>
        <strain evidence="14 15">DD1</strain>
    </source>
</reference>
<comment type="similarity">
    <text evidence="4 13">Belongs to the glycogen phosphorylase family.</text>
</comment>
<dbReference type="GO" id="GO:0030170">
    <property type="term" value="F:pyridoxal phosphate binding"/>
    <property type="evidence" value="ECO:0007669"/>
    <property type="project" value="InterPro"/>
</dbReference>
<dbReference type="FunFam" id="3.40.50.2000:FF:000003">
    <property type="entry name" value="Alpha-1,4 glucan phosphorylase"/>
    <property type="match status" value="1"/>
</dbReference>
<dbReference type="GO" id="GO:0005737">
    <property type="term" value="C:cytoplasm"/>
    <property type="evidence" value="ECO:0007669"/>
    <property type="project" value="UniProtKB-SubCell"/>
</dbReference>
<sequence>MEWDVKQLREKIQTTISENHSDQNSPISVPKVYEAICQILMELIEKDWSRTNQKYDETKPKQVFYFSMEFLLGRLLQSYLLNYQLLNTCNQAIKELGFDPEEIYYCEQDPGLGNGGLGRLAACFLDSTASLSYPGHGYGIRFRYGLFEQRIINGYQTELPDYWLKDRYPWEIRRADEAVTIQLAGHCYLKEREDGSLICLYENQEKIMAVPYDIPIVGYDNQTINTLRLWSAEPIADIEEQEEDQYYHQLEQEHSSWQISGFLYPDDSHYEGKQLRLKQQYFLVSASLQDILRKYSSISSATLPKKLVIQINDTHPSLAIPELLRILLDEKRLEWEVAWEITRKIFAYTNHTLMSEALETWPVDMFRELLPRIYMLIEEINERFCQDIWLNQPHLRQKIPSLAIIADHQIHMARLAVVGSFSVNGVAKIHSEILKTREMKDFYHLYPKRFNNKTNGISHRRWLVMVNPRLTHLISDTIGTSWVRHPRELTHLLRYTKDTFFLEQLHSIKQENKRKLAAIIHQRTGILVDDQSIFDVQIKRMHEYKRQLLNVFHILYLYNELKQNPKLDITPRTFIFAAKAAPNYYFAKEVIKLIHTVASIVNYDHTIHGKLKVVFLENYNVSLAEKIIPATDLSEQISTAGKEASGTGNMKMMMNGALTIGTLDGANIEMKNVVQKENMFIFGLKADEVYHIYQNNDYFANEVYQNDERLVRILHQLRDGLFGHQECKNIYYHLLSTNDPFFILKDFSDYVETQQLVDHSYTEKQRWLAKSLINIAHSGKFSSDQTIQEYATGIWKLRKG</sequence>
<dbReference type="Gene3D" id="3.40.50.2000">
    <property type="entry name" value="Glycogen Phosphorylase B"/>
    <property type="match status" value="2"/>
</dbReference>
<dbReference type="InterPro" id="IPR011833">
    <property type="entry name" value="Glycg_phsphrylas"/>
</dbReference>
<keyword evidence="8 13" id="KW-0808">Transferase</keyword>
<evidence type="ECO:0000256" key="6">
    <source>
        <dbReference type="ARBA" id="ARBA00022533"/>
    </source>
</evidence>
<dbReference type="SUPFAM" id="SSF53756">
    <property type="entry name" value="UDP-Glycosyltransferase/glycogen phosphorylase"/>
    <property type="match status" value="1"/>
</dbReference>
<dbReference type="Pfam" id="PF00343">
    <property type="entry name" value="Phosphorylase"/>
    <property type="match status" value="1"/>
</dbReference>
<dbReference type="PANTHER" id="PTHR11468:SF3">
    <property type="entry name" value="GLYCOGEN PHOSPHORYLASE, LIVER FORM"/>
    <property type="match status" value="1"/>
</dbReference>
<dbReference type="InterPro" id="IPR000811">
    <property type="entry name" value="Glyco_trans_35"/>
</dbReference>
<proteinExistence type="inferred from homology"/>
<evidence type="ECO:0000313" key="15">
    <source>
        <dbReference type="Proteomes" id="UP000245624"/>
    </source>
</evidence>
<name>A0A317L2I7_9BACI</name>
<comment type="function">
    <text evidence="11">Phosphorylase is an important allosteric enzyme in carbohydrate metabolism. Enzymes from different sources differ in their regulatory mechanisms and in their natural substrates. However, all known phosphorylases share catalytic and structural properties.</text>
</comment>
<dbReference type="OrthoDB" id="9760804at2"/>
<dbReference type="Proteomes" id="UP000245624">
    <property type="component" value="Unassembled WGS sequence"/>
</dbReference>
<dbReference type="GO" id="GO:0008184">
    <property type="term" value="F:glycogen phosphorylase activity"/>
    <property type="evidence" value="ECO:0007669"/>
    <property type="project" value="InterPro"/>
</dbReference>
<comment type="subcellular location">
    <subcellularLocation>
        <location evidence="3">Cytoplasm</location>
    </subcellularLocation>
</comment>
<evidence type="ECO:0000256" key="12">
    <source>
        <dbReference type="PIRSR" id="PIRSR000460-1"/>
    </source>
</evidence>
<evidence type="ECO:0000256" key="3">
    <source>
        <dbReference type="ARBA" id="ARBA00004496"/>
    </source>
</evidence>
<keyword evidence="15" id="KW-1185">Reference proteome</keyword>
<dbReference type="FunFam" id="3.40.50.2000:FF:000153">
    <property type="entry name" value="Alpha-1,4 glucan phosphorylase"/>
    <property type="match status" value="1"/>
</dbReference>
<dbReference type="InterPro" id="IPR035090">
    <property type="entry name" value="Pyridoxal_P_attach_site"/>
</dbReference>
<evidence type="ECO:0000256" key="10">
    <source>
        <dbReference type="ARBA" id="ARBA00023277"/>
    </source>
</evidence>
<evidence type="ECO:0000256" key="8">
    <source>
        <dbReference type="ARBA" id="ARBA00022679"/>
    </source>
</evidence>
<evidence type="ECO:0000256" key="5">
    <source>
        <dbReference type="ARBA" id="ARBA00022490"/>
    </source>
</evidence>
<dbReference type="EMBL" id="QGTD01000008">
    <property type="protein sequence ID" value="PWU69108.1"/>
    <property type="molecule type" value="Genomic_DNA"/>
</dbReference>
<comment type="caution">
    <text evidence="14">The sequence shown here is derived from an EMBL/GenBank/DDBJ whole genome shotgun (WGS) entry which is preliminary data.</text>
</comment>
<evidence type="ECO:0000256" key="7">
    <source>
        <dbReference type="ARBA" id="ARBA00022676"/>
    </source>
</evidence>
<evidence type="ECO:0000313" key="14">
    <source>
        <dbReference type="EMBL" id="PWU69108.1"/>
    </source>
</evidence>
<keyword evidence="6" id="KW-0021">Allosteric enzyme</keyword>
<keyword evidence="5" id="KW-0963">Cytoplasm</keyword>
<dbReference type="AlphaFoldDB" id="A0A317L2I7"/>
<comment type="cofactor">
    <cofactor evidence="2 13">
        <name>pyridoxal 5'-phosphate</name>
        <dbReference type="ChEBI" id="CHEBI:597326"/>
    </cofactor>
</comment>
<dbReference type="EC" id="2.4.1.1" evidence="13"/>
<evidence type="ECO:0000256" key="2">
    <source>
        <dbReference type="ARBA" id="ARBA00001933"/>
    </source>
</evidence>
<comment type="catalytic activity">
    <reaction evidence="1 13">
        <text>[(1-&gt;4)-alpha-D-glucosyl](n) + phosphate = [(1-&gt;4)-alpha-D-glucosyl](n-1) + alpha-D-glucose 1-phosphate</text>
        <dbReference type="Rhea" id="RHEA:41732"/>
        <dbReference type="Rhea" id="RHEA-COMP:9584"/>
        <dbReference type="Rhea" id="RHEA-COMP:9586"/>
        <dbReference type="ChEBI" id="CHEBI:15444"/>
        <dbReference type="ChEBI" id="CHEBI:43474"/>
        <dbReference type="ChEBI" id="CHEBI:58601"/>
        <dbReference type="EC" id="2.4.1.1"/>
    </reaction>
</comment>
<organism evidence="14 15">
    <name type="scientific">Gracilibacillus dipsosauri</name>
    <dbReference type="NCBI Taxonomy" id="178340"/>
    <lineage>
        <taxon>Bacteria</taxon>
        <taxon>Bacillati</taxon>
        <taxon>Bacillota</taxon>
        <taxon>Bacilli</taxon>
        <taxon>Bacillales</taxon>
        <taxon>Bacillaceae</taxon>
        <taxon>Gracilibacillus</taxon>
    </lineage>
</organism>
<evidence type="ECO:0000256" key="11">
    <source>
        <dbReference type="ARBA" id="ARBA00025174"/>
    </source>
</evidence>
<dbReference type="PROSITE" id="PS00102">
    <property type="entry name" value="PHOSPHORYLASE"/>
    <property type="match status" value="1"/>
</dbReference>
<keyword evidence="9 12" id="KW-0663">Pyridoxal phosphate</keyword>
<dbReference type="PANTHER" id="PTHR11468">
    <property type="entry name" value="GLYCOGEN PHOSPHORYLASE"/>
    <property type="match status" value="1"/>
</dbReference>
<dbReference type="NCBIfam" id="TIGR02093">
    <property type="entry name" value="P_ylase"/>
    <property type="match status" value="1"/>
</dbReference>
<evidence type="ECO:0000256" key="1">
    <source>
        <dbReference type="ARBA" id="ARBA00001275"/>
    </source>
</evidence>
<keyword evidence="10 13" id="KW-0119">Carbohydrate metabolism</keyword>
<dbReference type="CDD" id="cd04300">
    <property type="entry name" value="GT35_Glycogen_Phosphorylase"/>
    <property type="match status" value="1"/>
</dbReference>
<evidence type="ECO:0000256" key="9">
    <source>
        <dbReference type="ARBA" id="ARBA00022898"/>
    </source>
</evidence>
<dbReference type="PIRSF" id="PIRSF000460">
    <property type="entry name" value="Pprylas_GlgP"/>
    <property type="match status" value="1"/>
</dbReference>
<feature type="modified residue" description="N6-(pyridoxal phosphate)lysine" evidence="12">
    <location>
        <position position="651"/>
    </location>
</feature>